<reference evidence="7" key="1">
    <citation type="journal article" date="2013" name="Nat. Biotechnol.">
        <title>Draft genome sequence of chickpea (Cicer arietinum) provides a resource for trait improvement.</title>
        <authorList>
            <person name="Varshney R.K."/>
            <person name="Song C."/>
            <person name="Saxena R.K."/>
            <person name="Azam S."/>
            <person name="Yu S."/>
            <person name="Sharpe A.G."/>
            <person name="Cannon S."/>
            <person name="Baek J."/>
            <person name="Rosen B.D."/>
            <person name="Tar'an B."/>
            <person name="Millan T."/>
            <person name="Zhang X."/>
            <person name="Ramsay L.D."/>
            <person name="Iwata A."/>
            <person name="Wang Y."/>
            <person name="Nelson W."/>
            <person name="Farmer A.D."/>
            <person name="Gaur P.M."/>
            <person name="Soderlund C."/>
            <person name="Penmetsa R.V."/>
            <person name="Xu C."/>
            <person name="Bharti A.K."/>
            <person name="He W."/>
            <person name="Winter P."/>
            <person name="Zhao S."/>
            <person name="Hane J.K."/>
            <person name="Carrasquilla-Garcia N."/>
            <person name="Condie J.A."/>
            <person name="Upadhyaya H.D."/>
            <person name="Luo M.C."/>
            <person name="Thudi M."/>
            <person name="Gowda C.L."/>
            <person name="Singh N.P."/>
            <person name="Lichtenzveig J."/>
            <person name="Gali K.K."/>
            <person name="Rubio J."/>
            <person name="Nadarajan N."/>
            <person name="Dolezel J."/>
            <person name="Bansal K.C."/>
            <person name="Xu X."/>
            <person name="Edwards D."/>
            <person name="Zhang G."/>
            <person name="Kahl G."/>
            <person name="Gil J."/>
            <person name="Singh K.B."/>
            <person name="Datta S.K."/>
            <person name="Jackson S.A."/>
            <person name="Wang J."/>
            <person name="Cook D.R."/>
        </authorList>
    </citation>
    <scope>NUCLEOTIDE SEQUENCE [LARGE SCALE GENOMIC DNA]</scope>
    <source>
        <strain evidence="7">cv. CDC Frontier</strain>
    </source>
</reference>
<protein>
    <submittedName>
        <fullName evidence="8">Translocator protein homolog</fullName>
    </submittedName>
</protein>
<evidence type="ECO:0000256" key="4">
    <source>
        <dbReference type="ARBA" id="ARBA00022989"/>
    </source>
</evidence>
<dbReference type="PaxDb" id="3827-XP_004487874.1"/>
<dbReference type="GO" id="GO:0016020">
    <property type="term" value="C:membrane"/>
    <property type="evidence" value="ECO:0007669"/>
    <property type="project" value="UniProtKB-SubCell"/>
</dbReference>
<dbReference type="InterPro" id="IPR004307">
    <property type="entry name" value="TspO_MBR"/>
</dbReference>
<dbReference type="PANTHER" id="PTHR10057:SF6">
    <property type="entry name" value="TRANSLOCATOR PROTEIN HOMOLOG"/>
    <property type="match status" value="1"/>
</dbReference>
<gene>
    <name evidence="8" type="primary">LOC101497333</name>
</gene>
<dbReference type="OrthoDB" id="8841220at2759"/>
<dbReference type="AlphaFoldDB" id="A0A1S2XE15"/>
<dbReference type="InterPro" id="IPR038330">
    <property type="entry name" value="TspO/MBR-related_sf"/>
</dbReference>
<dbReference type="eggNOG" id="ENOG502S1S9">
    <property type="taxonomic scope" value="Eukaryota"/>
</dbReference>
<dbReference type="FunFam" id="1.20.1260.100:FF:000001">
    <property type="entry name" value="translocator protein 2"/>
    <property type="match status" value="1"/>
</dbReference>
<evidence type="ECO:0000313" key="7">
    <source>
        <dbReference type="Proteomes" id="UP000087171"/>
    </source>
</evidence>
<proteinExistence type="inferred from homology"/>
<dbReference type="PANTHER" id="PTHR10057">
    <property type="entry name" value="PERIPHERAL-TYPE BENZODIAZEPINE RECEPTOR"/>
    <property type="match status" value="1"/>
</dbReference>
<feature type="transmembrane region" description="Helical" evidence="6">
    <location>
        <begin position="52"/>
        <end position="79"/>
    </location>
</feature>
<sequence length="166" mass="18426">MASQTLHETKKSQAKRALRSLAIGVAIPFALTLIIIILFGSGRKFNVLSKPFWFAPIWFINLATLGSSFFMGLAAWLVWADGGFQGESDTLAFYVAHIALSIVWHPLVLVMNAYWLALVSGIVNSGTLLICYLRFRKVNPFAKDLAKPCLALTTYLTLISFKLMLL</sequence>
<feature type="transmembrane region" description="Helical" evidence="6">
    <location>
        <begin position="21"/>
        <end position="40"/>
    </location>
</feature>
<evidence type="ECO:0000256" key="6">
    <source>
        <dbReference type="SAM" id="Phobius"/>
    </source>
</evidence>
<keyword evidence="5 6" id="KW-0472">Membrane</keyword>
<dbReference type="RefSeq" id="XP_004487874.1">
    <property type="nucleotide sequence ID" value="XM_004487817.2"/>
</dbReference>
<organism evidence="7 8">
    <name type="scientific">Cicer arietinum</name>
    <name type="common">Chickpea</name>
    <name type="synonym">Garbanzo</name>
    <dbReference type="NCBI Taxonomy" id="3827"/>
    <lineage>
        <taxon>Eukaryota</taxon>
        <taxon>Viridiplantae</taxon>
        <taxon>Streptophyta</taxon>
        <taxon>Embryophyta</taxon>
        <taxon>Tracheophyta</taxon>
        <taxon>Spermatophyta</taxon>
        <taxon>Magnoliopsida</taxon>
        <taxon>eudicotyledons</taxon>
        <taxon>Gunneridae</taxon>
        <taxon>Pentapetalae</taxon>
        <taxon>rosids</taxon>
        <taxon>fabids</taxon>
        <taxon>Fabales</taxon>
        <taxon>Fabaceae</taxon>
        <taxon>Papilionoideae</taxon>
        <taxon>50 kb inversion clade</taxon>
        <taxon>NPAAA clade</taxon>
        <taxon>Hologalegina</taxon>
        <taxon>IRL clade</taxon>
        <taxon>Cicereae</taxon>
        <taxon>Cicer</taxon>
    </lineage>
</organism>
<evidence type="ECO:0000256" key="3">
    <source>
        <dbReference type="ARBA" id="ARBA00022692"/>
    </source>
</evidence>
<keyword evidence="7" id="KW-1185">Reference proteome</keyword>
<reference evidence="8" key="2">
    <citation type="submission" date="2025-08" db="UniProtKB">
        <authorList>
            <consortium name="RefSeq"/>
        </authorList>
    </citation>
    <scope>IDENTIFICATION</scope>
    <source>
        <tissue evidence="8">Etiolated seedlings</tissue>
    </source>
</reference>
<evidence type="ECO:0000313" key="8">
    <source>
        <dbReference type="RefSeq" id="XP_004487874.1"/>
    </source>
</evidence>
<dbReference type="KEGG" id="cam:101497333"/>
<name>A0A1S2XE15_CICAR</name>
<keyword evidence="3 6" id="KW-0812">Transmembrane</keyword>
<feature type="transmembrane region" description="Helical" evidence="6">
    <location>
        <begin position="91"/>
        <end position="107"/>
    </location>
</feature>
<dbReference type="Pfam" id="PF03073">
    <property type="entry name" value="TspO_MBR"/>
    <property type="match status" value="1"/>
</dbReference>
<dbReference type="GeneID" id="101497333"/>
<dbReference type="Gene3D" id="1.20.1260.100">
    <property type="entry name" value="TspO/MBR protein"/>
    <property type="match status" value="1"/>
</dbReference>
<evidence type="ECO:0000256" key="2">
    <source>
        <dbReference type="ARBA" id="ARBA00007524"/>
    </source>
</evidence>
<evidence type="ECO:0000256" key="5">
    <source>
        <dbReference type="ARBA" id="ARBA00023136"/>
    </source>
</evidence>
<dbReference type="PIRSF" id="PIRSF005859">
    <property type="entry name" value="PBR"/>
    <property type="match status" value="1"/>
</dbReference>
<accession>A0A1S2XE15</accession>
<keyword evidence="4 6" id="KW-1133">Transmembrane helix</keyword>
<comment type="similarity">
    <text evidence="2">Belongs to the TspO/BZRP family.</text>
</comment>
<dbReference type="CDD" id="cd15904">
    <property type="entry name" value="TSPO_MBR"/>
    <property type="match status" value="1"/>
</dbReference>
<evidence type="ECO:0000256" key="1">
    <source>
        <dbReference type="ARBA" id="ARBA00004141"/>
    </source>
</evidence>
<comment type="subcellular location">
    <subcellularLocation>
        <location evidence="1">Membrane</location>
        <topology evidence="1">Multi-pass membrane protein</topology>
    </subcellularLocation>
</comment>
<feature type="transmembrane region" description="Helical" evidence="6">
    <location>
        <begin position="113"/>
        <end position="133"/>
    </location>
</feature>
<dbReference type="Proteomes" id="UP000087171">
    <property type="component" value="Chromosome Ca1"/>
</dbReference>